<sequence length="347" mass="40168">MSLKLSKKKSKQPNYFSHDFIITNHGDICSIAAMVFVVGLLFKGTTPLAAKFILMQHNVSDTPINGRMLYHNGLYDLCACIFYIIVVIVLHAIIQEYLLDKLSKRMGMMKGRLSKFNHVSQTAIFLAFSIYYICSIIYQDGMFKSISDLWEGYPHTPVSLWTKFFFVFQISYWAHNIPELYFQKVKKEDIVTRITPSIFFLIGISAAYSMNFIKIAILILLIQYSSDFVFYFTRATELALKTNVARIGFSIWNTIFIPARIIIICLTFLTLQYGLSRVSKSTISIPTGDFNTRLIRLNCLVFVFLSQAWMMWVFVNYHLKKRREKVPTKSTKMNVISNQDKKKKKIG</sequence>
<dbReference type="PANTHER" id="PTHR12371">
    <property type="entry name" value="TRANSLOCATION ASSOCIATED MEMBRANE PROTEIN"/>
    <property type="match status" value="1"/>
</dbReference>
<evidence type="ECO:0000256" key="5">
    <source>
        <dbReference type="ARBA" id="ARBA00022927"/>
    </source>
</evidence>
<comment type="similarity">
    <text evidence="2">Belongs to the TRAM family.</text>
</comment>
<comment type="caution">
    <text evidence="11">The sequence shown here is derived from an EMBL/GenBank/DDBJ whole genome shotgun (WGS) entry which is preliminary data.</text>
</comment>
<name>A0ABD2PY25_9PLAT</name>
<evidence type="ECO:0000256" key="8">
    <source>
        <dbReference type="PROSITE-ProRule" id="PRU00205"/>
    </source>
</evidence>
<accession>A0ABD2PY25</accession>
<comment type="subcellular location">
    <subcellularLocation>
        <location evidence="1">Membrane</location>
        <topology evidence="1">Multi-pass membrane protein</topology>
    </subcellularLocation>
</comment>
<dbReference type="GO" id="GO:0016020">
    <property type="term" value="C:membrane"/>
    <property type="evidence" value="ECO:0007669"/>
    <property type="project" value="UniProtKB-SubCell"/>
</dbReference>
<proteinExistence type="inferred from homology"/>
<dbReference type="AlphaFoldDB" id="A0ABD2PY25"/>
<evidence type="ECO:0000256" key="6">
    <source>
        <dbReference type="ARBA" id="ARBA00022989"/>
    </source>
</evidence>
<dbReference type="Pfam" id="PF03798">
    <property type="entry name" value="TRAM_LAG1_CLN8"/>
    <property type="match status" value="1"/>
</dbReference>
<keyword evidence="3" id="KW-0813">Transport</keyword>
<dbReference type="SMART" id="SM00724">
    <property type="entry name" value="TLC"/>
    <property type="match status" value="1"/>
</dbReference>
<dbReference type="InterPro" id="IPR016447">
    <property type="entry name" value="Translocation_assoc_membrane"/>
</dbReference>
<feature type="transmembrane region" description="Helical" evidence="9">
    <location>
        <begin position="254"/>
        <end position="275"/>
    </location>
</feature>
<feature type="transmembrane region" description="Helical" evidence="9">
    <location>
        <begin position="119"/>
        <end position="138"/>
    </location>
</feature>
<reference evidence="11 12" key="1">
    <citation type="submission" date="2024-11" db="EMBL/GenBank/DDBJ databases">
        <title>Adaptive evolution of stress response genes in parasites aligns with host niche diversity.</title>
        <authorList>
            <person name="Hahn C."/>
            <person name="Resl P."/>
        </authorList>
    </citation>
    <scope>NUCLEOTIDE SEQUENCE [LARGE SCALE GENOMIC DNA]</scope>
    <source>
        <strain evidence="11">EGGRZ-B1_66</strain>
        <tissue evidence="11">Body</tissue>
    </source>
</reference>
<evidence type="ECO:0000256" key="9">
    <source>
        <dbReference type="SAM" id="Phobius"/>
    </source>
</evidence>
<keyword evidence="6 9" id="KW-1133">Transmembrane helix</keyword>
<evidence type="ECO:0000256" key="1">
    <source>
        <dbReference type="ARBA" id="ARBA00004141"/>
    </source>
</evidence>
<evidence type="ECO:0000259" key="10">
    <source>
        <dbReference type="PROSITE" id="PS50922"/>
    </source>
</evidence>
<feature type="domain" description="TLC" evidence="10">
    <location>
        <begin position="114"/>
        <end position="325"/>
    </location>
</feature>
<protein>
    <submittedName>
        <fullName evidence="11">Translocating chain-associated membrane protein 2</fullName>
    </submittedName>
</protein>
<dbReference type="EMBL" id="JBJKFK010001749">
    <property type="protein sequence ID" value="KAL3312320.1"/>
    <property type="molecule type" value="Genomic_DNA"/>
</dbReference>
<feature type="transmembrane region" description="Helical" evidence="9">
    <location>
        <begin position="74"/>
        <end position="98"/>
    </location>
</feature>
<dbReference type="GO" id="GO:0015031">
    <property type="term" value="P:protein transport"/>
    <property type="evidence" value="ECO:0007669"/>
    <property type="project" value="UniProtKB-KW"/>
</dbReference>
<dbReference type="InterPro" id="IPR006634">
    <property type="entry name" value="TLC-dom"/>
</dbReference>
<evidence type="ECO:0000313" key="11">
    <source>
        <dbReference type="EMBL" id="KAL3312320.1"/>
    </source>
</evidence>
<organism evidence="11 12">
    <name type="scientific">Cichlidogyrus casuarinus</name>
    <dbReference type="NCBI Taxonomy" id="1844966"/>
    <lineage>
        <taxon>Eukaryota</taxon>
        <taxon>Metazoa</taxon>
        <taxon>Spiralia</taxon>
        <taxon>Lophotrochozoa</taxon>
        <taxon>Platyhelminthes</taxon>
        <taxon>Monogenea</taxon>
        <taxon>Monopisthocotylea</taxon>
        <taxon>Dactylogyridea</taxon>
        <taxon>Ancyrocephalidae</taxon>
        <taxon>Cichlidogyrus</taxon>
    </lineage>
</organism>
<feature type="transmembrane region" description="Helical" evidence="9">
    <location>
        <begin position="295"/>
        <end position="315"/>
    </location>
</feature>
<gene>
    <name evidence="11" type="primary">TRAM2</name>
    <name evidence="11" type="ORF">Ciccas_009091</name>
</gene>
<dbReference type="PROSITE" id="PS50922">
    <property type="entry name" value="TLC"/>
    <property type="match status" value="1"/>
</dbReference>
<dbReference type="PANTHER" id="PTHR12371:SF11">
    <property type="entry name" value="TRANSLOCATING CHAIN-ASSOCIATED MEMBRANE PROTEIN"/>
    <property type="match status" value="1"/>
</dbReference>
<evidence type="ECO:0000256" key="2">
    <source>
        <dbReference type="ARBA" id="ARBA00005999"/>
    </source>
</evidence>
<evidence type="ECO:0000256" key="4">
    <source>
        <dbReference type="ARBA" id="ARBA00022692"/>
    </source>
</evidence>
<keyword evidence="5" id="KW-0653">Protein transport</keyword>
<feature type="transmembrane region" description="Helical" evidence="9">
    <location>
        <begin position="21"/>
        <end position="42"/>
    </location>
</feature>
<evidence type="ECO:0000256" key="3">
    <source>
        <dbReference type="ARBA" id="ARBA00022448"/>
    </source>
</evidence>
<dbReference type="Proteomes" id="UP001626550">
    <property type="component" value="Unassembled WGS sequence"/>
</dbReference>
<keyword evidence="4 8" id="KW-0812">Transmembrane</keyword>
<evidence type="ECO:0000313" key="12">
    <source>
        <dbReference type="Proteomes" id="UP001626550"/>
    </source>
</evidence>
<evidence type="ECO:0000256" key="7">
    <source>
        <dbReference type="ARBA" id="ARBA00023136"/>
    </source>
</evidence>
<keyword evidence="12" id="KW-1185">Reference proteome</keyword>
<keyword evidence="7 8" id="KW-0472">Membrane</keyword>